<dbReference type="Pfam" id="PF00089">
    <property type="entry name" value="Trypsin"/>
    <property type="match status" value="1"/>
</dbReference>
<evidence type="ECO:0000256" key="1">
    <source>
        <dbReference type="ARBA" id="ARBA00023157"/>
    </source>
</evidence>
<name>A0A0K8SIS5_LYGHE</name>
<evidence type="ECO:0000256" key="2">
    <source>
        <dbReference type="RuleBase" id="RU363034"/>
    </source>
</evidence>
<keyword evidence="3" id="KW-0472">Membrane</keyword>
<dbReference type="GO" id="GO:0004252">
    <property type="term" value="F:serine-type endopeptidase activity"/>
    <property type="evidence" value="ECO:0007669"/>
    <property type="project" value="InterPro"/>
</dbReference>
<keyword evidence="1" id="KW-1015">Disulfide bond</keyword>
<dbReference type="PROSITE" id="PS00135">
    <property type="entry name" value="TRYPSIN_SER"/>
    <property type="match status" value="1"/>
</dbReference>
<dbReference type="PRINTS" id="PR00722">
    <property type="entry name" value="CHYMOTRYPSIN"/>
</dbReference>
<dbReference type="PANTHER" id="PTHR24252">
    <property type="entry name" value="ACROSIN-RELATED"/>
    <property type="match status" value="1"/>
</dbReference>
<dbReference type="InterPro" id="IPR001314">
    <property type="entry name" value="Peptidase_S1A"/>
</dbReference>
<dbReference type="PANTHER" id="PTHR24252:SF7">
    <property type="entry name" value="HYALIN"/>
    <property type="match status" value="1"/>
</dbReference>
<keyword evidence="2" id="KW-0720">Serine protease</keyword>
<dbReference type="InterPro" id="IPR033116">
    <property type="entry name" value="TRYPSIN_SER"/>
</dbReference>
<keyword evidence="3" id="KW-1133">Transmembrane helix</keyword>
<feature type="non-terminal residue" evidence="5">
    <location>
        <position position="1"/>
    </location>
</feature>
<dbReference type="GO" id="GO:0006508">
    <property type="term" value="P:proteolysis"/>
    <property type="evidence" value="ECO:0007669"/>
    <property type="project" value="UniProtKB-KW"/>
</dbReference>
<organism evidence="5">
    <name type="scientific">Lygus hesperus</name>
    <name type="common">Western plant bug</name>
    <dbReference type="NCBI Taxonomy" id="30085"/>
    <lineage>
        <taxon>Eukaryota</taxon>
        <taxon>Metazoa</taxon>
        <taxon>Ecdysozoa</taxon>
        <taxon>Arthropoda</taxon>
        <taxon>Hexapoda</taxon>
        <taxon>Insecta</taxon>
        <taxon>Pterygota</taxon>
        <taxon>Neoptera</taxon>
        <taxon>Paraneoptera</taxon>
        <taxon>Hemiptera</taxon>
        <taxon>Heteroptera</taxon>
        <taxon>Panheteroptera</taxon>
        <taxon>Cimicomorpha</taxon>
        <taxon>Miridae</taxon>
        <taxon>Mirini</taxon>
        <taxon>Lygus</taxon>
    </lineage>
</organism>
<keyword evidence="2" id="KW-0645">Protease</keyword>
<dbReference type="PROSITE" id="PS00134">
    <property type="entry name" value="TRYPSIN_HIS"/>
    <property type="match status" value="1"/>
</dbReference>
<feature type="transmembrane region" description="Helical" evidence="3">
    <location>
        <begin position="12"/>
        <end position="32"/>
    </location>
</feature>
<sequence>QLRLRFQVHRISVEMVYLKIFLLVLVATVVAADQRNFKLGDKWVTIIQHKEWRESTRWTLSAERGNKIKVFCPDVWTRHGSTDEETCAQGSLVLDDGISKAKYCGTQYDFVVYGNSSSLVVDFITNEYGGAMIECLAKAVYEPESYELVEISPKIGFERISFPYVIGLDNDKAWRFKAVAGGNISLKCDRRLERPLNTGVCARDVLTIDAGKGPMVSCGQDPLTVTSEGDITMRLETFPGTNGYVDCIVEIPGWKPEAEQEPVIGDSDEHGVSPGAKTTTCPCGKANRDAGRIINGTEVKNESKYPFMVSLRSPDGGGHFCGASIISPIHILTAAHCVSDRMGKSKPVPADVVPTVGAHATWNDASHGETQRLKVKEIHIPDEWFAVKGSLAGDIAILVLKEPIRYSKWVSPVCLTPTQPDVVNKYIKMMGWGSTLKGTPDILREANALVLSPAQCNKDLKEVCFKSGPSASCFGDSGGPYVHVDPETNRYTQIALVSYGYGACNGRYYIGTNTAHWFDWIQNIMSATGGQRICQKVE</sequence>
<keyword evidence="3" id="KW-0812">Transmembrane</keyword>
<keyword evidence="2" id="KW-0378">Hydrolase</keyword>
<proteinExistence type="predicted"/>
<reference evidence="5" key="1">
    <citation type="submission" date="2014-09" db="EMBL/GenBank/DDBJ databases">
        <authorList>
            <person name="Magalhaes I.L.F."/>
            <person name="Oliveira U."/>
            <person name="Santos F.R."/>
            <person name="Vidigal T.H.D.A."/>
            <person name="Brescovit A.D."/>
            <person name="Santos A.J."/>
        </authorList>
    </citation>
    <scope>NUCLEOTIDE SEQUENCE</scope>
</reference>
<dbReference type="Gene3D" id="2.40.10.10">
    <property type="entry name" value="Trypsin-like serine proteases"/>
    <property type="match status" value="1"/>
</dbReference>
<dbReference type="InterPro" id="IPR018114">
    <property type="entry name" value="TRYPSIN_HIS"/>
</dbReference>
<dbReference type="CDD" id="cd00190">
    <property type="entry name" value="Tryp_SPc"/>
    <property type="match status" value="1"/>
</dbReference>
<dbReference type="SUPFAM" id="SSF50494">
    <property type="entry name" value="Trypsin-like serine proteases"/>
    <property type="match status" value="1"/>
</dbReference>
<dbReference type="InterPro" id="IPR009003">
    <property type="entry name" value="Peptidase_S1_PA"/>
</dbReference>
<dbReference type="SMART" id="SM00020">
    <property type="entry name" value="Tryp_SPc"/>
    <property type="match status" value="1"/>
</dbReference>
<evidence type="ECO:0000313" key="5">
    <source>
        <dbReference type="EMBL" id="JAG53009.1"/>
    </source>
</evidence>
<dbReference type="EMBL" id="GBRD01012817">
    <property type="protein sequence ID" value="JAG53009.1"/>
    <property type="molecule type" value="Transcribed_RNA"/>
</dbReference>
<feature type="domain" description="Peptidase S1" evidence="4">
    <location>
        <begin position="293"/>
        <end position="526"/>
    </location>
</feature>
<dbReference type="InterPro" id="IPR043504">
    <property type="entry name" value="Peptidase_S1_PA_chymotrypsin"/>
</dbReference>
<protein>
    <recommendedName>
        <fullName evidence="4">Peptidase S1 domain-containing protein</fullName>
    </recommendedName>
</protein>
<dbReference type="InterPro" id="IPR001254">
    <property type="entry name" value="Trypsin_dom"/>
</dbReference>
<dbReference type="PROSITE" id="PS50240">
    <property type="entry name" value="TRYPSIN_DOM"/>
    <property type="match status" value="1"/>
</dbReference>
<accession>A0A0K8SIS5</accession>
<evidence type="ECO:0000259" key="4">
    <source>
        <dbReference type="PROSITE" id="PS50240"/>
    </source>
</evidence>
<evidence type="ECO:0000256" key="3">
    <source>
        <dbReference type="SAM" id="Phobius"/>
    </source>
</evidence>
<dbReference type="AlphaFoldDB" id="A0A0K8SIS5"/>